<dbReference type="PANTHER" id="PTHR10782">
    <property type="entry name" value="ZINC FINGER MIZ DOMAIN-CONTAINING PROTEIN"/>
    <property type="match status" value="1"/>
</dbReference>
<dbReference type="InterPro" id="IPR004181">
    <property type="entry name" value="Znf_MIZ"/>
</dbReference>
<organism evidence="6">
    <name type="scientific">Amblyomma aureolatum</name>
    <dbReference type="NCBI Taxonomy" id="187763"/>
    <lineage>
        <taxon>Eukaryota</taxon>
        <taxon>Metazoa</taxon>
        <taxon>Ecdysozoa</taxon>
        <taxon>Arthropoda</taxon>
        <taxon>Chelicerata</taxon>
        <taxon>Arachnida</taxon>
        <taxon>Acari</taxon>
        <taxon>Parasitiformes</taxon>
        <taxon>Ixodida</taxon>
        <taxon>Ixodoidea</taxon>
        <taxon>Ixodidae</taxon>
        <taxon>Amblyomminae</taxon>
        <taxon>Amblyomma</taxon>
    </lineage>
</organism>
<name>A0A1E1WZX0_9ACAR</name>
<evidence type="ECO:0000313" key="6">
    <source>
        <dbReference type="EMBL" id="JAT92559.1"/>
    </source>
</evidence>
<dbReference type="Gene3D" id="3.30.40.10">
    <property type="entry name" value="Zinc/RING finger domain, C3HC4 (zinc finger)"/>
    <property type="match status" value="1"/>
</dbReference>
<reference evidence="6" key="1">
    <citation type="journal article" date="2017" name="Front. Cell. Infect. Microbiol.">
        <title>The Distinct Transcriptional Response of the Midgut of Amblyomma sculptum and Amblyomma aureolatum Ticks to Rickettsia rickettsii Correlates to Their Differences in Susceptibility to Infection.</title>
        <authorList>
            <person name="Martins L.A."/>
            <person name="Galletti M.F.B.M."/>
            <person name="Ribeiro J.M."/>
            <person name="Fujita A."/>
            <person name="Costa F.B."/>
            <person name="Labruna M.B."/>
            <person name="Daffre S."/>
            <person name="Fogaca A.C."/>
        </authorList>
    </citation>
    <scope>NUCLEOTIDE SEQUENCE</scope>
</reference>
<evidence type="ECO:0000256" key="2">
    <source>
        <dbReference type="ARBA" id="ARBA00022771"/>
    </source>
</evidence>
<dbReference type="GO" id="GO:0008270">
    <property type="term" value="F:zinc ion binding"/>
    <property type="evidence" value="ECO:0007669"/>
    <property type="project" value="UniProtKB-KW"/>
</dbReference>
<dbReference type="PANTHER" id="PTHR10782:SF4">
    <property type="entry name" value="TONALLI, ISOFORM E"/>
    <property type="match status" value="1"/>
</dbReference>
<evidence type="ECO:0000256" key="1">
    <source>
        <dbReference type="ARBA" id="ARBA00022723"/>
    </source>
</evidence>
<proteinExistence type="evidence at transcript level"/>
<dbReference type="GO" id="GO:0000785">
    <property type="term" value="C:chromatin"/>
    <property type="evidence" value="ECO:0007669"/>
    <property type="project" value="TreeGrafter"/>
</dbReference>
<keyword evidence="1" id="KW-0479">Metal-binding</keyword>
<dbReference type="GO" id="GO:0061665">
    <property type="term" value="F:SUMO ligase activity"/>
    <property type="evidence" value="ECO:0007669"/>
    <property type="project" value="TreeGrafter"/>
</dbReference>
<keyword evidence="2 4" id="KW-0863">Zinc-finger</keyword>
<accession>A0A1E1WZX0</accession>
<dbReference type="PROSITE" id="PS51044">
    <property type="entry name" value="ZF_SP_RING"/>
    <property type="match status" value="1"/>
</dbReference>
<feature type="non-terminal residue" evidence="6">
    <location>
        <position position="1"/>
    </location>
</feature>
<dbReference type="AlphaFoldDB" id="A0A1E1WZX0"/>
<protein>
    <submittedName>
        <fullName evidence="6">Putative zn-finger transcription factor</fullName>
    </submittedName>
</protein>
<dbReference type="EMBL" id="GFAC01006629">
    <property type="protein sequence ID" value="JAT92559.1"/>
    <property type="molecule type" value="mRNA"/>
</dbReference>
<evidence type="ECO:0000259" key="5">
    <source>
        <dbReference type="PROSITE" id="PS51044"/>
    </source>
</evidence>
<keyword evidence="3" id="KW-0862">Zinc</keyword>
<dbReference type="InterPro" id="IPR013083">
    <property type="entry name" value="Znf_RING/FYVE/PHD"/>
</dbReference>
<evidence type="ECO:0000256" key="4">
    <source>
        <dbReference type="PROSITE-ProRule" id="PRU00452"/>
    </source>
</evidence>
<feature type="domain" description="SP-RING-type" evidence="5">
    <location>
        <begin position="1"/>
        <end position="49"/>
    </location>
</feature>
<evidence type="ECO:0000256" key="3">
    <source>
        <dbReference type="ARBA" id="ARBA00022833"/>
    </source>
</evidence>
<dbReference type="GO" id="GO:0016925">
    <property type="term" value="P:protein sumoylation"/>
    <property type="evidence" value="ECO:0007669"/>
    <property type="project" value="TreeGrafter"/>
</dbReference>
<sequence>QCFDAFAYLHINEGTVHPSWRCPVCRDLVLVQDIRVDLFTLNILKTADGQCNAVVLRGDGSWQPETPDDDDTIIAVDDIPVAAEAAPRNAVDGLVIDLTGDSDED</sequence>